<dbReference type="Pfam" id="PF02655">
    <property type="entry name" value="ATP-grasp_3"/>
    <property type="match status" value="1"/>
</dbReference>
<dbReference type="OrthoDB" id="5946236at2759"/>
<sequence>MFSKMNILHYSLLFPVVLILFSFKNDVFDAGSLLSRIALEIIPEGLISHATNSKLSTAVSRFDTPSSPSITLDNTLANLFREHGISDSIVLDIYNGYSHVDIHPQLLRETVYTQDEDVGLSSNITDERLERFRTLALTYKTVKFLLGVGPLDVYLYRPANAPKNIDRILSPLPANQRPQLHYIDLDKQDLQTEVRRINHGKKLWYYRPKSYMRQFDTLVSPDFAYKINDKRFLLHPGIPTPDLKMFPLQQGQDLRTSVLMTRPLPFVVKLRRCSGSRGTWIVTREDQREEMLTDMEAYQARGVPEIQVSEFVHSRRPHYSVNFFLGAAGPSNGSSIVTFLGATEQLFSQAGRWAGSVIDYRAQKQIEEQLMGTIQAVARTLIGSYVGWIGIDVIIDEDSNRTVVIDLNARLTGGFVICLLSNHFLKERSLPLAQAQTFNYEGKPADVYTLLAPFINKGQIVVAAVTESLPNNSTAQLIFGGRDREELFSMKATIQERLSRCLDRHGMSDNSSAVLV</sequence>
<protein>
    <recommendedName>
        <fullName evidence="2">ATP-grasp domain-containing protein</fullName>
    </recommendedName>
</protein>
<keyword evidence="1" id="KW-0547">Nucleotide-binding</keyword>
<dbReference type="STRING" id="535722.E4UT13"/>
<dbReference type="EMBL" id="DS989824">
    <property type="protein sequence ID" value="EFR00626.1"/>
    <property type="molecule type" value="Genomic_DNA"/>
</dbReference>
<dbReference type="SUPFAM" id="SSF56059">
    <property type="entry name" value="Glutathione synthetase ATP-binding domain-like"/>
    <property type="match status" value="1"/>
</dbReference>
<organism evidence="4">
    <name type="scientific">Arthroderma gypseum (strain ATCC MYA-4604 / CBS 118893)</name>
    <name type="common">Microsporum gypseum</name>
    <dbReference type="NCBI Taxonomy" id="535722"/>
    <lineage>
        <taxon>Eukaryota</taxon>
        <taxon>Fungi</taxon>
        <taxon>Dikarya</taxon>
        <taxon>Ascomycota</taxon>
        <taxon>Pezizomycotina</taxon>
        <taxon>Eurotiomycetes</taxon>
        <taxon>Eurotiomycetidae</taxon>
        <taxon>Onygenales</taxon>
        <taxon>Arthrodermataceae</taxon>
        <taxon>Nannizzia</taxon>
    </lineage>
</organism>
<dbReference type="Gene3D" id="3.30.470.20">
    <property type="entry name" value="ATP-grasp fold, B domain"/>
    <property type="match status" value="1"/>
</dbReference>
<evidence type="ECO:0000256" key="1">
    <source>
        <dbReference type="PROSITE-ProRule" id="PRU00409"/>
    </source>
</evidence>
<dbReference type="PANTHER" id="PTHR37018">
    <property type="entry name" value="CULTURE SPECIFIC PROTEIN, PUTATIVE (AFU_ORTHOLOGUE AFUA_2G00130)-RELATED"/>
    <property type="match status" value="1"/>
</dbReference>
<dbReference type="Proteomes" id="UP000002669">
    <property type="component" value="Unassembled WGS sequence"/>
</dbReference>
<reference evidence="4" key="1">
    <citation type="journal article" date="2012" name="MBio">
        <title>Comparative genome analysis of Trichophyton rubrum and related dermatophytes reveals candidate genes involved in infection.</title>
        <authorList>
            <person name="Martinez D.A."/>
            <person name="Oliver B.G."/>
            <person name="Graeser Y."/>
            <person name="Goldberg J.M."/>
            <person name="Li W."/>
            <person name="Martinez-Rossi N.M."/>
            <person name="Monod M."/>
            <person name="Shelest E."/>
            <person name="Barton R.C."/>
            <person name="Birch E."/>
            <person name="Brakhage A.A."/>
            <person name="Chen Z."/>
            <person name="Gurr S.J."/>
            <person name="Heiman D."/>
            <person name="Heitman J."/>
            <person name="Kosti I."/>
            <person name="Rossi A."/>
            <person name="Saif S."/>
            <person name="Samalova M."/>
            <person name="Saunders C.W."/>
            <person name="Shea T."/>
            <person name="Summerbell R.C."/>
            <person name="Xu J."/>
            <person name="Young S."/>
            <person name="Zeng Q."/>
            <person name="Birren B.W."/>
            <person name="Cuomo C.A."/>
            <person name="White T.C."/>
        </authorList>
    </citation>
    <scope>NUCLEOTIDE SEQUENCE [LARGE SCALE GENOMIC DNA]</scope>
    <source>
        <strain evidence="4">ATCC MYA-4604 / CBS 118893</strain>
    </source>
</reference>
<evidence type="ECO:0000259" key="2">
    <source>
        <dbReference type="PROSITE" id="PS50975"/>
    </source>
</evidence>
<dbReference type="OMA" id="GKKLWYY"/>
<dbReference type="GO" id="GO:0005524">
    <property type="term" value="F:ATP binding"/>
    <property type="evidence" value="ECO:0007669"/>
    <property type="project" value="UniProtKB-UniRule"/>
</dbReference>
<name>E4UT13_ARTGP</name>
<dbReference type="HOGENOM" id="CLU_624025_0_0_1"/>
<dbReference type="eggNOG" id="ENOG502SATC">
    <property type="taxonomic scope" value="Eukaryota"/>
</dbReference>
<dbReference type="AlphaFoldDB" id="E4UT13"/>
<keyword evidence="1" id="KW-0067">ATP-binding</keyword>
<keyword evidence="4" id="KW-1185">Reference proteome</keyword>
<evidence type="ECO:0000313" key="4">
    <source>
        <dbReference type="Proteomes" id="UP000002669"/>
    </source>
</evidence>
<gene>
    <name evidence="3" type="ORF">MGYG_03632</name>
</gene>
<dbReference type="InterPro" id="IPR053269">
    <property type="entry name" value="Asp-Met_ligase"/>
</dbReference>
<dbReference type="PANTHER" id="PTHR37018:SF1">
    <property type="entry name" value="CULTURE SPECIFIC PROTEIN, PUTATIVE (AFU_ORTHOLOGUE AFUA_2G00130)-RELATED"/>
    <property type="match status" value="1"/>
</dbReference>
<dbReference type="VEuPathDB" id="FungiDB:MGYG_03632"/>
<dbReference type="GeneID" id="10028735"/>
<dbReference type="RefSeq" id="XP_003173456.1">
    <property type="nucleotide sequence ID" value="XM_003173408.1"/>
</dbReference>
<proteinExistence type="predicted"/>
<dbReference type="PROSITE" id="PS50975">
    <property type="entry name" value="ATP_GRASP"/>
    <property type="match status" value="1"/>
</dbReference>
<dbReference type="GO" id="GO:0046872">
    <property type="term" value="F:metal ion binding"/>
    <property type="evidence" value="ECO:0007669"/>
    <property type="project" value="InterPro"/>
</dbReference>
<dbReference type="InterPro" id="IPR003806">
    <property type="entry name" value="ATP-grasp_PylC-type"/>
</dbReference>
<dbReference type="InParanoid" id="E4UT13"/>
<feature type="domain" description="ATP-grasp" evidence="2">
    <location>
        <begin position="230"/>
        <end position="441"/>
    </location>
</feature>
<dbReference type="InterPro" id="IPR011761">
    <property type="entry name" value="ATP-grasp"/>
</dbReference>
<evidence type="ECO:0000313" key="3">
    <source>
        <dbReference type="EMBL" id="EFR00626.1"/>
    </source>
</evidence>
<accession>E4UT13</accession>